<keyword evidence="9" id="KW-1185">Reference proteome</keyword>
<reference evidence="8" key="1">
    <citation type="submission" date="2021-04" db="EMBL/GenBank/DDBJ databases">
        <authorList>
            <person name="Rodrigo-Torres L."/>
            <person name="Arahal R. D."/>
            <person name="Lucena T."/>
        </authorList>
    </citation>
    <scope>NUCLEOTIDE SEQUENCE</scope>
    <source>
        <strain evidence="8">AS29M-1</strain>
    </source>
</reference>
<evidence type="ECO:0000259" key="6">
    <source>
        <dbReference type="Pfam" id="PF04542"/>
    </source>
</evidence>
<dbReference type="GO" id="GO:0006352">
    <property type="term" value="P:DNA-templated transcription initiation"/>
    <property type="evidence" value="ECO:0007669"/>
    <property type="project" value="InterPro"/>
</dbReference>
<keyword evidence="3" id="KW-0731">Sigma factor</keyword>
<dbReference type="Pfam" id="PF04542">
    <property type="entry name" value="Sigma70_r2"/>
    <property type="match status" value="1"/>
</dbReference>
<dbReference type="InterPro" id="IPR013324">
    <property type="entry name" value="RNA_pol_sigma_r3/r4-like"/>
</dbReference>
<sequence>MKTVNALYHQTASAIDEELEWIEASKTDPKQFGPLYRKYYTDIFRYIWKRVGEEELAATLVSNVFVKALQSIHKYTYRGVPFSAWLYQIARNEINLFHRANQRSRTVTMETYQLKEVVSEMNEDDNEENLQLLLNGLEHLQPEELELLEMRYFEKRSFKEVSEILQIKEGTAKVKMHRIIQKLKDLILNV</sequence>
<organism evidence="8 9">
    <name type="scientific">Parvicella tangerina</name>
    <dbReference type="NCBI Taxonomy" id="2829795"/>
    <lineage>
        <taxon>Bacteria</taxon>
        <taxon>Pseudomonadati</taxon>
        <taxon>Bacteroidota</taxon>
        <taxon>Flavobacteriia</taxon>
        <taxon>Flavobacteriales</taxon>
        <taxon>Parvicellaceae</taxon>
        <taxon>Parvicella</taxon>
    </lineage>
</organism>
<dbReference type="SUPFAM" id="SSF88946">
    <property type="entry name" value="Sigma2 domain of RNA polymerase sigma factors"/>
    <property type="match status" value="1"/>
</dbReference>
<dbReference type="Proteomes" id="UP000683507">
    <property type="component" value="Chromosome"/>
</dbReference>
<evidence type="ECO:0000313" key="9">
    <source>
        <dbReference type="Proteomes" id="UP000683507"/>
    </source>
</evidence>
<keyword evidence="5" id="KW-0804">Transcription</keyword>
<dbReference type="EMBL" id="OU015584">
    <property type="protein sequence ID" value="CAG5087286.1"/>
    <property type="molecule type" value="Genomic_DNA"/>
</dbReference>
<feature type="domain" description="RNA polymerase sigma-70 region 4" evidence="7">
    <location>
        <begin position="137"/>
        <end position="184"/>
    </location>
</feature>
<feature type="domain" description="RNA polymerase sigma-70 region 2" evidence="6">
    <location>
        <begin position="35"/>
        <end position="103"/>
    </location>
</feature>
<dbReference type="InterPro" id="IPR014284">
    <property type="entry name" value="RNA_pol_sigma-70_dom"/>
</dbReference>
<comment type="similarity">
    <text evidence="1">Belongs to the sigma-70 factor family. ECF subfamily.</text>
</comment>
<dbReference type="InterPro" id="IPR007630">
    <property type="entry name" value="RNA_pol_sigma70_r4"/>
</dbReference>
<dbReference type="AlphaFoldDB" id="A0A916JSP2"/>
<accession>A0A916JSP2</accession>
<dbReference type="PANTHER" id="PTHR43133">
    <property type="entry name" value="RNA POLYMERASE ECF-TYPE SIGMA FACTO"/>
    <property type="match status" value="1"/>
</dbReference>
<evidence type="ECO:0008006" key="10">
    <source>
        <dbReference type="Google" id="ProtNLM"/>
    </source>
</evidence>
<protein>
    <recommendedName>
        <fullName evidence="10">Sigma-70 family RNA polymerase sigma factor</fullName>
    </recommendedName>
</protein>
<dbReference type="GO" id="GO:0003677">
    <property type="term" value="F:DNA binding"/>
    <property type="evidence" value="ECO:0007669"/>
    <property type="project" value="UniProtKB-KW"/>
</dbReference>
<keyword evidence="2" id="KW-0805">Transcription regulation</keyword>
<name>A0A916JSP2_9FLAO</name>
<dbReference type="InterPro" id="IPR013325">
    <property type="entry name" value="RNA_pol_sigma_r2"/>
</dbReference>
<dbReference type="InterPro" id="IPR007627">
    <property type="entry name" value="RNA_pol_sigma70_r2"/>
</dbReference>
<evidence type="ECO:0000256" key="1">
    <source>
        <dbReference type="ARBA" id="ARBA00010641"/>
    </source>
</evidence>
<proteinExistence type="inferred from homology"/>
<dbReference type="InterPro" id="IPR036388">
    <property type="entry name" value="WH-like_DNA-bd_sf"/>
</dbReference>
<dbReference type="NCBIfam" id="TIGR02937">
    <property type="entry name" value="sigma70-ECF"/>
    <property type="match status" value="1"/>
</dbReference>
<keyword evidence="4" id="KW-0238">DNA-binding</keyword>
<dbReference type="KEGG" id="ptan:CRYO30217_03442"/>
<dbReference type="SUPFAM" id="SSF88659">
    <property type="entry name" value="Sigma3 and sigma4 domains of RNA polymerase sigma factors"/>
    <property type="match status" value="1"/>
</dbReference>
<evidence type="ECO:0000313" key="8">
    <source>
        <dbReference type="EMBL" id="CAG5087286.1"/>
    </source>
</evidence>
<dbReference type="Pfam" id="PF04545">
    <property type="entry name" value="Sigma70_r4"/>
    <property type="match status" value="1"/>
</dbReference>
<dbReference type="RefSeq" id="WP_258543616.1">
    <property type="nucleotide sequence ID" value="NZ_OU015584.1"/>
</dbReference>
<dbReference type="GO" id="GO:0016987">
    <property type="term" value="F:sigma factor activity"/>
    <property type="evidence" value="ECO:0007669"/>
    <property type="project" value="UniProtKB-KW"/>
</dbReference>
<evidence type="ECO:0000256" key="4">
    <source>
        <dbReference type="ARBA" id="ARBA00023125"/>
    </source>
</evidence>
<evidence type="ECO:0000259" key="7">
    <source>
        <dbReference type="Pfam" id="PF04545"/>
    </source>
</evidence>
<dbReference type="Gene3D" id="1.10.10.10">
    <property type="entry name" value="Winged helix-like DNA-binding domain superfamily/Winged helix DNA-binding domain"/>
    <property type="match status" value="1"/>
</dbReference>
<gene>
    <name evidence="8" type="ORF">CRYO30217_03442</name>
</gene>
<evidence type="ECO:0000256" key="3">
    <source>
        <dbReference type="ARBA" id="ARBA00023082"/>
    </source>
</evidence>
<dbReference type="InterPro" id="IPR039425">
    <property type="entry name" value="RNA_pol_sigma-70-like"/>
</dbReference>
<dbReference type="PANTHER" id="PTHR43133:SF52">
    <property type="entry name" value="ECF RNA POLYMERASE SIGMA FACTOR SIGL"/>
    <property type="match status" value="1"/>
</dbReference>
<evidence type="ECO:0000256" key="2">
    <source>
        <dbReference type="ARBA" id="ARBA00023015"/>
    </source>
</evidence>
<evidence type="ECO:0000256" key="5">
    <source>
        <dbReference type="ARBA" id="ARBA00023163"/>
    </source>
</evidence>
<dbReference type="Gene3D" id="1.10.1740.10">
    <property type="match status" value="1"/>
</dbReference>